<proteinExistence type="predicted"/>
<protein>
    <recommendedName>
        <fullName evidence="3">F-box domain-containing protein</fullName>
    </recommendedName>
</protein>
<accession>A0A1Y2FQ22</accession>
<dbReference type="Proteomes" id="UP000193467">
    <property type="component" value="Unassembled WGS sequence"/>
</dbReference>
<sequence length="288" mass="31795">MRYRANLPSSLLNLDLGAGWRTPRTSLSNSSILRLALPFYSCSSIEYKARAPQTTANPRRSSVSERSFGRAWLHPFAHSVGFAPLPSTQLFPSQFPSLNYIPTHPNHLSSSFAFSCQLALHLNPSPSTDSHAKRQLISPTMNLTLEQLSADIWRQQQQQRSVASPDPKSPSPLMPAELLCATLDTLPSRQLLKLRSISPQFASSVDHILRCRMVAISTSKDYEILFTSCSPMEASRAHRQVLRLSHFEPSPTAGASEVATFTMAADPPIPQTLALDDEEAFGVHLHPP</sequence>
<dbReference type="AlphaFoldDB" id="A0A1Y2FQ22"/>
<reference evidence="1 2" key="1">
    <citation type="submission" date="2016-07" db="EMBL/GenBank/DDBJ databases">
        <title>Pervasive Adenine N6-methylation of Active Genes in Fungi.</title>
        <authorList>
            <consortium name="DOE Joint Genome Institute"/>
            <person name="Mondo S.J."/>
            <person name="Dannebaum R.O."/>
            <person name="Kuo R.C."/>
            <person name="Labutti K."/>
            <person name="Haridas S."/>
            <person name="Kuo A."/>
            <person name="Salamov A."/>
            <person name="Ahrendt S.R."/>
            <person name="Lipzen A."/>
            <person name="Sullivan W."/>
            <person name="Andreopoulos W.B."/>
            <person name="Clum A."/>
            <person name="Lindquist E."/>
            <person name="Daum C."/>
            <person name="Ramamoorthy G.K."/>
            <person name="Gryganskyi A."/>
            <person name="Culley D."/>
            <person name="Magnuson J.K."/>
            <person name="James T.Y."/>
            <person name="O'Malley M.A."/>
            <person name="Stajich J.E."/>
            <person name="Spatafora J.W."/>
            <person name="Visel A."/>
            <person name="Grigoriev I.V."/>
        </authorList>
    </citation>
    <scope>NUCLEOTIDE SEQUENCE [LARGE SCALE GENOMIC DNA]</scope>
    <source>
        <strain evidence="1 2">62-1032</strain>
    </source>
</reference>
<evidence type="ECO:0000313" key="1">
    <source>
        <dbReference type="EMBL" id="ORY85306.1"/>
    </source>
</evidence>
<keyword evidence="2" id="KW-1185">Reference proteome</keyword>
<name>A0A1Y2FQ22_9BASI</name>
<gene>
    <name evidence="1" type="ORF">BCR35DRAFT_52402</name>
</gene>
<organism evidence="1 2">
    <name type="scientific">Leucosporidium creatinivorum</name>
    <dbReference type="NCBI Taxonomy" id="106004"/>
    <lineage>
        <taxon>Eukaryota</taxon>
        <taxon>Fungi</taxon>
        <taxon>Dikarya</taxon>
        <taxon>Basidiomycota</taxon>
        <taxon>Pucciniomycotina</taxon>
        <taxon>Microbotryomycetes</taxon>
        <taxon>Leucosporidiales</taxon>
        <taxon>Leucosporidium</taxon>
    </lineage>
</organism>
<dbReference type="InParanoid" id="A0A1Y2FQ22"/>
<dbReference type="OrthoDB" id="2528292at2759"/>
<evidence type="ECO:0008006" key="3">
    <source>
        <dbReference type="Google" id="ProtNLM"/>
    </source>
</evidence>
<comment type="caution">
    <text evidence="1">The sequence shown here is derived from an EMBL/GenBank/DDBJ whole genome shotgun (WGS) entry which is preliminary data.</text>
</comment>
<evidence type="ECO:0000313" key="2">
    <source>
        <dbReference type="Proteomes" id="UP000193467"/>
    </source>
</evidence>
<dbReference type="EMBL" id="MCGR01000016">
    <property type="protein sequence ID" value="ORY85306.1"/>
    <property type="molecule type" value="Genomic_DNA"/>
</dbReference>